<proteinExistence type="predicted"/>
<evidence type="ECO:0000313" key="4">
    <source>
        <dbReference type="Proteomes" id="UP000694864"/>
    </source>
</evidence>
<dbReference type="Pfam" id="PF03107">
    <property type="entry name" value="C1_2"/>
    <property type="match status" value="2"/>
</dbReference>
<feature type="domain" description="DC1" evidence="3">
    <location>
        <begin position="65"/>
        <end position="107"/>
    </location>
</feature>
<dbReference type="SUPFAM" id="SSF57889">
    <property type="entry name" value="Cysteine-rich domain"/>
    <property type="match status" value="2"/>
</dbReference>
<feature type="region of interest" description="Disordered" evidence="2">
    <location>
        <begin position="162"/>
        <end position="189"/>
    </location>
</feature>
<dbReference type="PANTHER" id="PTHR47841">
    <property type="entry name" value="DIACYLGLYCEROL KINASE THETA-LIKE-RELATED"/>
    <property type="match status" value="1"/>
</dbReference>
<reference evidence="4" key="1">
    <citation type="journal article" date="2014" name="Nat. Commun.">
        <title>The emerging biofuel crop Camelina sativa retains a highly undifferentiated hexaploid genome structure.</title>
        <authorList>
            <person name="Kagale S."/>
            <person name="Koh C."/>
            <person name="Nixon J."/>
            <person name="Bollina V."/>
            <person name="Clarke W.E."/>
            <person name="Tuteja R."/>
            <person name="Spillane C."/>
            <person name="Robinson S.J."/>
            <person name="Links M.G."/>
            <person name="Clarke C."/>
            <person name="Higgins E.E."/>
            <person name="Huebert T."/>
            <person name="Sharpe A.G."/>
            <person name="Parkin I.A."/>
        </authorList>
    </citation>
    <scope>NUCLEOTIDE SEQUENCE [LARGE SCALE GENOMIC DNA]</scope>
    <source>
        <strain evidence="4">cv. DH55</strain>
    </source>
</reference>
<keyword evidence="1" id="KW-0677">Repeat</keyword>
<accession>A0ABM1RU21</accession>
<dbReference type="PANTHER" id="PTHR47841:SF5">
    <property type="entry name" value="CYSTEINE_HISTIDINE-RICH C1 DOMAIN FAMILY PROTEIN"/>
    <property type="match status" value="1"/>
</dbReference>
<organism evidence="4 5">
    <name type="scientific">Camelina sativa</name>
    <name type="common">False flax</name>
    <name type="synonym">Myagrum sativum</name>
    <dbReference type="NCBI Taxonomy" id="90675"/>
    <lineage>
        <taxon>Eukaryota</taxon>
        <taxon>Viridiplantae</taxon>
        <taxon>Streptophyta</taxon>
        <taxon>Embryophyta</taxon>
        <taxon>Tracheophyta</taxon>
        <taxon>Spermatophyta</taxon>
        <taxon>Magnoliopsida</taxon>
        <taxon>eudicotyledons</taxon>
        <taxon>Gunneridae</taxon>
        <taxon>Pentapetalae</taxon>
        <taxon>rosids</taxon>
        <taxon>malvids</taxon>
        <taxon>Brassicales</taxon>
        <taxon>Brassicaceae</taxon>
        <taxon>Camelineae</taxon>
        <taxon>Camelina</taxon>
    </lineage>
</organism>
<dbReference type="GeneID" id="109133510"/>
<evidence type="ECO:0000256" key="2">
    <source>
        <dbReference type="SAM" id="MobiDB-lite"/>
    </source>
</evidence>
<dbReference type="RefSeq" id="XP_019102509.1">
    <property type="nucleotide sequence ID" value="XM_019246964.1"/>
</dbReference>
<feature type="compositionally biased region" description="Polar residues" evidence="2">
    <location>
        <begin position="168"/>
        <end position="183"/>
    </location>
</feature>
<evidence type="ECO:0000259" key="3">
    <source>
        <dbReference type="Pfam" id="PF03107"/>
    </source>
</evidence>
<dbReference type="InterPro" id="IPR046349">
    <property type="entry name" value="C1-like_sf"/>
</dbReference>
<gene>
    <name evidence="5" type="primary">LOC109133510</name>
</gene>
<protein>
    <submittedName>
        <fullName evidence="5">Uncharacterized protein LOC109133510</fullName>
    </submittedName>
</protein>
<dbReference type="Proteomes" id="UP000694864">
    <property type="component" value="Chromosome 6"/>
</dbReference>
<sequence>MSYTIQHFTHIHPLTEVNGVGTYTCNGCKLYGEGKTYRCDDCDYDLHEYCATCPLSLRNSCHGPDHELILYSGPTHMTERSCYVCRVYIQGMFYICKNCNFESHPLCTHVPMHASSLDHATVTRQRSLHDHHGQPSSPHHYGHGNPYGYAIPYPYNPYGHHHYQHQHSNMNTGSPKADSNPSTPKKKKSGVLNGFKAVLGVTAGVATNLLVASITGSTMNEEEVIF</sequence>
<dbReference type="InterPro" id="IPR004146">
    <property type="entry name" value="DC1"/>
</dbReference>
<keyword evidence="4" id="KW-1185">Reference proteome</keyword>
<evidence type="ECO:0000313" key="5">
    <source>
        <dbReference type="RefSeq" id="XP_019102509.1"/>
    </source>
</evidence>
<evidence type="ECO:0000256" key="1">
    <source>
        <dbReference type="ARBA" id="ARBA00022737"/>
    </source>
</evidence>
<name>A0ABM1RU21_CAMSA</name>
<reference evidence="5" key="2">
    <citation type="submission" date="2025-08" db="UniProtKB">
        <authorList>
            <consortium name="RefSeq"/>
        </authorList>
    </citation>
    <scope>IDENTIFICATION</scope>
    <source>
        <tissue evidence="5">Leaf</tissue>
    </source>
</reference>
<feature type="domain" description="DC1" evidence="3">
    <location>
        <begin position="9"/>
        <end position="51"/>
    </location>
</feature>